<dbReference type="Gene3D" id="3.40.50.300">
    <property type="entry name" value="P-loop containing nucleotide triphosphate hydrolases"/>
    <property type="match status" value="1"/>
</dbReference>
<gene>
    <name evidence="2" type="ORF">CRP01_32365</name>
</gene>
<protein>
    <submittedName>
        <fullName evidence="2">Chromosome partitioning protein ParA</fullName>
    </submittedName>
</protein>
<dbReference type="SUPFAM" id="SSF52540">
    <property type="entry name" value="P-loop containing nucleoside triphosphate hydrolases"/>
    <property type="match status" value="1"/>
</dbReference>
<evidence type="ECO:0000313" key="3">
    <source>
        <dbReference type="Proteomes" id="UP000223913"/>
    </source>
</evidence>
<dbReference type="PANTHER" id="PTHR13696">
    <property type="entry name" value="P-LOOP CONTAINING NUCLEOSIDE TRIPHOSPHATE HYDROLASE"/>
    <property type="match status" value="1"/>
</dbReference>
<comment type="caution">
    <text evidence="2">The sequence shown here is derived from an EMBL/GenBank/DDBJ whole genome shotgun (WGS) entry which is preliminary data.</text>
</comment>
<name>A0A2D0N1D4_FLAN2</name>
<dbReference type="InterPro" id="IPR025669">
    <property type="entry name" value="AAA_dom"/>
</dbReference>
<dbReference type="AlphaFoldDB" id="A0A2D0N1D4"/>
<dbReference type="RefSeq" id="WP_099154226.1">
    <property type="nucleotide sequence ID" value="NZ_PDUD01000041.1"/>
</dbReference>
<keyword evidence="3" id="KW-1185">Reference proteome</keyword>
<dbReference type="InterPro" id="IPR027417">
    <property type="entry name" value="P-loop_NTPase"/>
</dbReference>
<dbReference type="InterPro" id="IPR050678">
    <property type="entry name" value="DNA_Partitioning_ATPase"/>
</dbReference>
<dbReference type="PANTHER" id="PTHR13696:SF99">
    <property type="entry name" value="COBYRINIC ACID AC-DIAMIDE SYNTHASE"/>
    <property type="match status" value="1"/>
</dbReference>
<evidence type="ECO:0000313" key="2">
    <source>
        <dbReference type="EMBL" id="PHN02341.1"/>
    </source>
</evidence>
<dbReference type="OrthoDB" id="9815116at2"/>
<dbReference type="FunFam" id="3.40.50.300:FF:000285">
    <property type="entry name" value="Sporulation initiation inhibitor Soj"/>
    <property type="match status" value="1"/>
</dbReference>
<dbReference type="EMBL" id="PDUD01000041">
    <property type="protein sequence ID" value="PHN02341.1"/>
    <property type="molecule type" value="Genomic_DNA"/>
</dbReference>
<dbReference type="CDD" id="cd02042">
    <property type="entry name" value="ParAB_family"/>
    <property type="match status" value="1"/>
</dbReference>
<sequence>MAHIISLANHKGGVGKTTSVQNIGAGLARAGKRTLLIDFDPQANLSDGFGYRDLDYGVFEAMLGEIEPPVIEIQPNLSLIPANIGLAGAEMYFSSYTAREKILQKTIINKVEQDFDFILIDCPPSLGLLTINAFTASREIYIPLDAEYFSMRGLDNLQELIYRVKEDLNPVLDITGVFFTKFDGRLVIKSNVEGLIRDQFGDRVFTTTIRSNIAVAEAQAQGADVYSYDSRCNGAQDYEQLTQEVLKRHESLVTG</sequence>
<organism evidence="2 3">
    <name type="scientific">Flavilitoribacter nigricans (strain ATCC 23147 / DSM 23189 / NBRC 102662 / NCIMB 1420 / SS-2)</name>
    <name type="common">Lewinella nigricans</name>
    <dbReference type="NCBI Taxonomy" id="1122177"/>
    <lineage>
        <taxon>Bacteria</taxon>
        <taxon>Pseudomonadati</taxon>
        <taxon>Bacteroidota</taxon>
        <taxon>Saprospiria</taxon>
        <taxon>Saprospirales</taxon>
        <taxon>Lewinellaceae</taxon>
        <taxon>Flavilitoribacter</taxon>
    </lineage>
</organism>
<accession>A0A2D0N1D4</accession>
<reference evidence="2 3" key="1">
    <citation type="submission" date="2017-10" db="EMBL/GenBank/DDBJ databases">
        <title>The draft genome sequence of Lewinella nigricans NBRC 102662.</title>
        <authorList>
            <person name="Wang K."/>
        </authorList>
    </citation>
    <scope>NUCLEOTIDE SEQUENCE [LARGE SCALE GENOMIC DNA]</scope>
    <source>
        <strain evidence="2 3">NBRC 102662</strain>
    </source>
</reference>
<dbReference type="Proteomes" id="UP000223913">
    <property type="component" value="Unassembled WGS sequence"/>
</dbReference>
<feature type="domain" description="AAA" evidence="1">
    <location>
        <begin position="3"/>
        <end position="174"/>
    </location>
</feature>
<dbReference type="Pfam" id="PF13614">
    <property type="entry name" value="AAA_31"/>
    <property type="match status" value="1"/>
</dbReference>
<proteinExistence type="predicted"/>
<evidence type="ECO:0000259" key="1">
    <source>
        <dbReference type="Pfam" id="PF13614"/>
    </source>
</evidence>